<keyword evidence="1" id="KW-1133">Transmembrane helix</keyword>
<feature type="transmembrane region" description="Helical" evidence="1">
    <location>
        <begin position="341"/>
        <end position="360"/>
    </location>
</feature>
<evidence type="ECO:0000256" key="1">
    <source>
        <dbReference type="SAM" id="Phobius"/>
    </source>
</evidence>
<dbReference type="AlphaFoldDB" id="X6LSX2"/>
<keyword evidence="1" id="KW-0472">Membrane</keyword>
<proteinExistence type="predicted"/>
<evidence type="ECO:0000313" key="2">
    <source>
        <dbReference type="EMBL" id="ETO04461.1"/>
    </source>
</evidence>
<gene>
    <name evidence="2" type="ORF">RFI_32935</name>
</gene>
<evidence type="ECO:0000313" key="3">
    <source>
        <dbReference type="Proteomes" id="UP000023152"/>
    </source>
</evidence>
<name>X6LSX2_RETFI</name>
<keyword evidence="3" id="KW-1185">Reference proteome</keyword>
<dbReference type="EMBL" id="ASPP01029333">
    <property type="protein sequence ID" value="ETO04461.1"/>
    <property type="molecule type" value="Genomic_DNA"/>
</dbReference>
<sequence length="414" mass="48307">YELTVENNNPTTSTYGKNVPSEQDRVYLKPYAVQTITPLFQAVAQFLVAKRIQMRGIETDTSLQLLQSANFVFDLSSTTHVHVQLHANMQSQSNMQSQLQSYLQSQSQSQLQLPRQSRAEGEIVSHNDTIEIELPLNKEQQMPPLGRRQNKYDFILAKHRGISWNCPGVLFFLAAELVLFWVAYNPYQFIAKHSGFAIFIVVAISHGLSVIFSGMLTYLHFTNLHLHLDMFFSWTHSLIFLEKELDHFSLKRQHAYLDFDRSCFLTYLQEIYSDYLTARFIQTRLQSPIADVVNFPIICCIKVRLQLFDRGSPLHWIDIVKSNIRILEMNSNQSRCSNKHVFCRSIELYFMCCVYCFRLFFIRLKIKYTDFLHLSIVCSFFIVQKKKDIVAMKNDKLQKKLTYTANMLNVKSLI</sequence>
<comment type="caution">
    <text evidence="2">The sequence shown here is derived from an EMBL/GenBank/DDBJ whole genome shotgun (WGS) entry which is preliminary data.</text>
</comment>
<protein>
    <submittedName>
        <fullName evidence="2">Uncharacterized protein</fullName>
    </submittedName>
</protein>
<accession>X6LSX2</accession>
<feature type="transmembrane region" description="Helical" evidence="1">
    <location>
        <begin position="196"/>
        <end position="221"/>
    </location>
</feature>
<keyword evidence="1" id="KW-0812">Transmembrane</keyword>
<reference evidence="2 3" key="1">
    <citation type="journal article" date="2013" name="Curr. Biol.">
        <title>The Genome of the Foraminiferan Reticulomyxa filosa.</title>
        <authorList>
            <person name="Glockner G."/>
            <person name="Hulsmann N."/>
            <person name="Schleicher M."/>
            <person name="Noegel A.A."/>
            <person name="Eichinger L."/>
            <person name="Gallinger C."/>
            <person name="Pawlowski J."/>
            <person name="Sierra R."/>
            <person name="Euteneuer U."/>
            <person name="Pillet L."/>
            <person name="Moustafa A."/>
            <person name="Platzer M."/>
            <person name="Groth M."/>
            <person name="Szafranski K."/>
            <person name="Schliwa M."/>
        </authorList>
    </citation>
    <scope>NUCLEOTIDE SEQUENCE [LARGE SCALE GENOMIC DNA]</scope>
</reference>
<feature type="non-terminal residue" evidence="2">
    <location>
        <position position="1"/>
    </location>
</feature>
<dbReference type="Proteomes" id="UP000023152">
    <property type="component" value="Unassembled WGS sequence"/>
</dbReference>
<organism evidence="2 3">
    <name type="scientific">Reticulomyxa filosa</name>
    <dbReference type="NCBI Taxonomy" id="46433"/>
    <lineage>
        <taxon>Eukaryota</taxon>
        <taxon>Sar</taxon>
        <taxon>Rhizaria</taxon>
        <taxon>Retaria</taxon>
        <taxon>Foraminifera</taxon>
        <taxon>Monothalamids</taxon>
        <taxon>Reticulomyxidae</taxon>
        <taxon>Reticulomyxa</taxon>
    </lineage>
</organism>
<feature type="transmembrane region" description="Helical" evidence="1">
    <location>
        <begin position="162"/>
        <end position="184"/>
    </location>
</feature>